<dbReference type="EMBL" id="VFPO01000001">
    <property type="protein sequence ID" value="TQM69521.1"/>
    <property type="molecule type" value="Genomic_DNA"/>
</dbReference>
<dbReference type="AlphaFoldDB" id="A0A543IG10"/>
<proteinExistence type="predicted"/>
<dbReference type="RefSeq" id="WP_141969737.1">
    <property type="nucleotide sequence ID" value="NZ_VFPO01000001.1"/>
</dbReference>
<reference evidence="3 4" key="1">
    <citation type="submission" date="2019-06" db="EMBL/GenBank/DDBJ databases">
        <title>Sequencing the genomes of 1000 actinobacteria strains.</title>
        <authorList>
            <person name="Klenk H.-P."/>
        </authorList>
    </citation>
    <scope>NUCLEOTIDE SEQUENCE [LARGE SCALE GENOMIC DNA]</scope>
    <source>
        <strain evidence="3 4">DSM 45043</strain>
    </source>
</reference>
<accession>A0A543IG10</accession>
<evidence type="ECO:0000313" key="4">
    <source>
        <dbReference type="Proteomes" id="UP000316706"/>
    </source>
</evidence>
<keyword evidence="2" id="KW-0732">Signal</keyword>
<sequence length="146" mass="15231">MRIAALAACAAAALALTGCGGDGEDAAGKDAGGREPSAPPTSLAPLPAVKPSDMRPLVGRWVGTAKDYFQFAADGRGVWVRDGQRLWSGTVIPEGGGKYRFSWKGGDPQTASYWGVTLDQSGRTLTFAGTSQTYKKAPAQRDRGRG</sequence>
<comment type="caution">
    <text evidence="3">The sequence shown here is derived from an EMBL/GenBank/DDBJ whole genome shotgun (WGS) entry which is preliminary data.</text>
</comment>
<protein>
    <submittedName>
        <fullName evidence="3">Uncharacterized protein</fullName>
    </submittedName>
</protein>
<keyword evidence="4" id="KW-1185">Reference proteome</keyword>
<evidence type="ECO:0000313" key="3">
    <source>
        <dbReference type="EMBL" id="TQM69521.1"/>
    </source>
</evidence>
<dbReference type="OrthoDB" id="3481350at2"/>
<gene>
    <name evidence="3" type="ORF">FHX41_3216</name>
</gene>
<dbReference type="Proteomes" id="UP000316706">
    <property type="component" value="Unassembled WGS sequence"/>
</dbReference>
<feature type="chain" id="PRO_5039180887" evidence="2">
    <location>
        <begin position="21"/>
        <end position="146"/>
    </location>
</feature>
<feature type="signal peptide" evidence="2">
    <location>
        <begin position="1"/>
        <end position="20"/>
    </location>
</feature>
<organism evidence="3 4">
    <name type="scientific">Actinomadura hallensis</name>
    <dbReference type="NCBI Taxonomy" id="337895"/>
    <lineage>
        <taxon>Bacteria</taxon>
        <taxon>Bacillati</taxon>
        <taxon>Actinomycetota</taxon>
        <taxon>Actinomycetes</taxon>
        <taxon>Streptosporangiales</taxon>
        <taxon>Thermomonosporaceae</taxon>
        <taxon>Actinomadura</taxon>
    </lineage>
</organism>
<name>A0A543IG10_9ACTN</name>
<feature type="region of interest" description="Disordered" evidence="1">
    <location>
        <begin position="24"/>
        <end position="50"/>
    </location>
</feature>
<evidence type="ECO:0000256" key="1">
    <source>
        <dbReference type="SAM" id="MobiDB-lite"/>
    </source>
</evidence>
<evidence type="ECO:0000256" key="2">
    <source>
        <dbReference type="SAM" id="SignalP"/>
    </source>
</evidence>
<dbReference type="PROSITE" id="PS51257">
    <property type="entry name" value="PROKAR_LIPOPROTEIN"/>
    <property type="match status" value="1"/>
</dbReference>